<evidence type="ECO:0000313" key="1">
    <source>
        <dbReference type="EMBL" id="KAF6473991.1"/>
    </source>
</evidence>
<gene>
    <name evidence="1" type="ORF">HJG63_004261</name>
</gene>
<reference evidence="1 2" key="1">
    <citation type="journal article" date="2020" name="Nature">
        <title>Six reference-quality genomes reveal evolution of bat adaptations.</title>
        <authorList>
            <person name="Jebb D."/>
            <person name="Huang Z."/>
            <person name="Pippel M."/>
            <person name="Hughes G.M."/>
            <person name="Lavrichenko K."/>
            <person name="Devanna P."/>
            <person name="Winkler S."/>
            <person name="Jermiin L.S."/>
            <person name="Skirmuntt E.C."/>
            <person name="Katzourakis A."/>
            <person name="Burkitt-Gray L."/>
            <person name="Ray D.A."/>
            <person name="Sullivan K.A.M."/>
            <person name="Roscito J.G."/>
            <person name="Kirilenko B.M."/>
            <person name="Davalos L.M."/>
            <person name="Corthals A.P."/>
            <person name="Power M.L."/>
            <person name="Jones G."/>
            <person name="Ransome R.D."/>
            <person name="Dechmann D.K.N."/>
            <person name="Locatelli A.G."/>
            <person name="Puechmaille S.J."/>
            <person name="Fedrigo O."/>
            <person name="Jarvis E.D."/>
            <person name="Hiller M."/>
            <person name="Vernes S.C."/>
            <person name="Myers E.W."/>
            <person name="Teeling E.C."/>
        </authorList>
    </citation>
    <scope>NUCLEOTIDE SEQUENCE [LARGE SCALE GENOMIC DNA]</scope>
    <source>
        <strain evidence="1">MRouAeg1</strain>
        <tissue evidence="1">Muscle</tissue>
    </source>
</reference>
<accession>A0A7J8HPR4</accession>
<protein>
    <submittedName>
        <fullName evidence="1">Epithelial cell transforming 2</fullName>
    </submittedName>
</protein>
<dbReference type="Proteomes" id="UP000593571">
    <property type="component" value="Unassembled WGS sequence"/>
</dbReference>
<sequence>MADDSGLTATTGRTSLADSSIFDSKVTETSKENLFIGPTSYVEEEMPQIETRVILVQEAAEQEELINALKSHWSTSCIKLCTKRRAFAIFMSSTLLYKHDEPSTVFYWIQEEGRTSQIGDVGSSYGWSYSKRL</sequence>
<dbReference type="AlphaFoldDB" id="A0A7J8HPR4"/>
<proteinExistence type="predicted"/>
<comment type="caution">
    <text evidence="1">The sequence shown here is derived from an EMBL/GenBank/DDBJ whole genome shotgun (WGS) entry which is preliminary data.</text>
</comment>
<evidence type="ECO:0000313" key="2">
    <source>
        <dbReference type="Proteomes" id="UP000593571"/>
    </source>
</evidence>
<keyword evidence="2" id="KW-1185">Reference proteome</keyword>
<dbReference type="EMBL" id="JACASE010000004">
    <property type="protein sequence ID" value="KAF6473991.1"/>
    <property type="molecule type" value="Genomic_DNA"/>
</dbReference>
<name>A0A7J8HPR4_ROUAE</name>
<organism evidence="1 2">
    <name type="scientific">Rousettus aegyptiacus</name>
    <name type="common">Egyptian fruit bat</name>
    <name type="synonym">Pteropus aegyptiacus</name>
    <dbReference type="NCBI Taxonomy" id="9407"/>
    <lineage>
        <taxon>Eukaryota</taxon>
        <taxon>Metazoa</taxon>
        <taxon>Chordata</taxon>
        <taxon>Craniata</taxon>
        <taxon>Vertebrata</taxon>
        <taxon>Euteleostomi</taxon>
        <taxon>Mammalia</taxon>
        <taxon>Eutheria</taxon>
        <taxon>Laurasiatheria</taxon>
        <taxon>Chiroptera</taxon>
        <taxon>Yinpterochiroptera</taxon>
        <taxon>Pteropodoidea</taxon>
        <taxon>Pteropodidae</taxon>
        <taxon>Rousettinae</taxon>
        <taxon>Rousettus</taxon>
    </lineage>
</organism>